<gene>
    <name evidence="2" type="ORF">A0U92_06280</name>
</gene>
<protein>
    <recommendedName>
        <fullName evidence="4">Glucosyltransferase</fullName>
    </recommendedName>
</protein>
<organism evidence="2 3">
    <name type="scientific">Acetobacter aceti</name>
    <dbReference type="NCBI Taxonomy" id="435"/>
    <lineage>
        <taxon>Bacteria</taxon>
        <taxon>Pseudomonadati</taxon>
        <taxon>Pseudomonadota</taxon>
        <taxon>Alphaproteobacteria</taxon>
        <taxon>Acetobacterales</taxon>
        <taxon>Acetobacteraceae</taxon>
        <taxon>Acetobacter</taxon>
        <taxon>Acetobacter subgen. Acetobacter</taxon>
    </lineage>
</organism>
<reference evidence="2 3" key="1">
    <citation type="submission" date="2016-03" db="EMBL/GenBank/DDBJ databases">
        <title>Acetic acid bacteria sequencing.</title>
        <authorList>
            <person name="Brandt J."/>
            <person name="Jakob F."/>
            <person name="Vogel R.F."/>
        </authorList>
    </citation>
    <scope>NUCLEOTIDE SEQUENCE [LARGE SCALE GENOMIC DNA]</scope>
    <source>
        <strain evidence="2 3">TMW2.1153</strain>
    </source>
</reference>
<keyword evidence="1" id="KW-1133">Transmembrane helix</keyword>
<keyword evidence="1" id="KW-0812">Transmembrane</keyword>
<keyword evidence="3" id="KW-1185">Reference proteome</keyword>
<sequence>MTILRSVESALSRRRGIAILLVFYAFLICLRAPDIIITGRFWAEEGKIFYVNALQTGPLEAIFTSYGGYLNLIANASTTAARWLLPMELAPYMTIATGLAFQLLPAFLVLTARDIWLRPPLIRLAALGIMLFTPSSSEIWLQTLHCQFELALACSLIITFETVGGVVGGIRLITLFLAPLCGPGAIVLLLPLALRLASDRTKARLIQFLVLGIGAAIQMLFFFHVESGRGNHLPLNIALAVVFAREPLVMFLGVGARTHALIAGFHHKFMVDPKVISRADIDAVLFFGIAFLLSLRVRPAFWLLLTNAVFTGAAIYGSIGGAIDQLDVFVGERYIFVGQSLCGLMFVAFAAAVKGKMCWLGGAIIVWLLVIGVTNYWHPVFNLTGPDWRHEVTLWRADHHHLIQIWPNGWTIALP</sequence>
<feature type="transmembrane region" description="Helical" evidence="1">
    <location>
        <begin position="301"/>
        <end position="322"/>
    </location>
</feature>
<accession>A0A1U9KF89</accession>
<evidence type="ECO:0000313" key="2">
    <source>
        <dbReference type="EMBL" id="AQS84446.1"/>
    </source>
</evidence>
<feature type="transmembrane region" description="Helical" evidence="1">
    <location>
        <begin position="63"/>
        <end position="85"/>
    </location>
</feature>
<evidence type="ECO:0008006" key="4">
    <source>
        <dbReference type="Google" id="ProtNLM"/>
    </source>
</evidence>
<feature type="transmembrane region" description="Helical" evidence="1">
    <location>
        <begin position="122"/>
        <end position="141"/>
    </location>
</feature>
<feature type="transmembrane region" description="Helical" evidence="1">
    <location>
        <begin position="334"/>
        <end position="353"/>
    </location>
</feature>
<dbReference type="AlphaFoldDB" id="A0A1U9KF89"/>
<feature type="transmembrane region" description="Helical" evidence="1">
    <location>
        <begin position="92"/>
        <end position="110"/>
    </location>
</feature>
<dbReference type="EMBL" id="CP014692">
    <property type="protein sequence ID" value="AQS84446.1"/>
    <property type="molecule type" value="Genomic_DNA"/>
</dbReference>
<feature type="transmembrane region" description="Helical" evidence="1">
    <location>
        <begin position="21"/>
        <end position="43"/>
    </location>
</feature>
<feature type="transmembrane region" description="Helical" evidence="1">
    <location>
        <begin position="275"/>
        <end position="295"/>
    </location>
</feature>
<evidence type="ECO:0000313" key="3">
    <source>
        <dbReference type="Proteomes" id="UP000188937"/>
    </source>
</evidence>
<feature type="transmembrane region" description="Helical" evidence="1">
    <location>
        <begin position="173"/>
        <end position="193"/>
    </location>
</feature>
<feature type="transmembrane region" description="Helical" evidence="1">
    <location>
        <begin position="205"/>
        <end position="223"/>
    </location>
</feature>
<dbReference type="Proteomes" id="UP000188937">
    <property type="component" value="Chromosome"/>
</dbReference>
<dbReference type="RefSeq" id="WP_077812491.1">
    <property type="nucleotide sequence ID" value="NZ_CP014692.1"/>
</dbReference>
<name>A0A1U9KF89_ACEAC</name>
<dbReference type="OrthoDB" id="8447935at2"/>
<evidence type="ECO:0000256" key="1">
    <source>
        <dbReference type="SAM" id="Phobius"/>
    </source>
</evidence>
<keyword evidence="1" id="KW-0472">Membrane</keyword>
<dbReference type="KEGG" id="aace:A0U92_06280"/>
<feature type="transmembrane region" description="Helical" evidence="1">
    <location>
        <begin position="148"/>
        <end position="167"/>
    </location>
</feature>
<feature type="transmembrane region" description="Helical" evidence="1">
    <location>
        <begin position="359"/>
        <end position="377"/>
    </location>
</feature>
<proteinExistence type="predicted"/>